<comment type="caution">
    <text evidence="2">The sequence shown here is derived from an EMBL/GenBank/DDBJ whole genome shotgun (WGS) entry which is preliminary data.</text>
</comment>
<keyword evidence="2" id="KW-0966">Cell projection</keyword>
<protein>
    <submittedName>
        <fullName evidence="2">Flagellar hook-associated protein FlgK</fullName>
    </submittedName>
</protein>
<reference evidence="2" key="1">
    <citation type="journal article" date="2013" name="Environ. Microbiol.">
        <title>Microbiota from the distal guts of lean and obese adolescents exhibit partial functional redundancy besides clear differences in community structure.</title>
        <authorList>
            <person name="Ferrer M."/>
            <person name="Ruiz A."/>
            <person name="Lanza F."/>
            <person name="Haange S.B."/>
            <person name="Oberbach A."/>
            <person name="Till H."/>
            <person name="Bargiela R."/>
            <person name="Campoy C."/>
            <person name="Segura M.T."/>
            <person name="Richter M."/>
            <person name="von Bergen M."/>
            <person name="Seifert J."/>
            <person name="Suarez A."/>
        </authorList>
    </citation>
    <scope>NUCLEOTIDE SEQUENCE</scope>
</reference>
<gene>
    <name evidence="2" type="ORF">LEA_16687</name>
</gene>
<sequence length="145" mass="15827">MSKIVDVQVKETPIIDANNENRETGVNRYMVKIAGGQMLVDGSDYNGLECVARTSYEKVNQTDIDGLYEIYWSDGQKFNLYNASMGGDLAGLIQTRDGNNGENFSGQVTATGTTTVDGKTHDTVTVKVTKAYLQDLNKCNLSDQG</sequence>
<evidence type="ECO:0000259" key="1">
    <source>
        <dbReference type="Pfam" id="PF22638"/>
    </source>
</evidence>
<dbReference type="Pfam" id="PF22638">
    <property type="entry name" value="FlgK_D1"/>
    <property type="match status" value="1"/>
</dbReference>
<dbReference type="InterPro" id="IPR053927">
    <property type="entry name" value="FlgK_helical"/>
</dbReference>
<dbReference type="AlphaFoldDB" id="K1SGI7"/>
<feature type="non-terminal residue" evidence="2">
    <location>
        <position position="145"/>
    </location>
</feature>
<feature type="domain" description="Flagellar hook-associated protein FlgK helical" evidence="1">
    <location>
        <begin position="2"/>
        <end position="98"/>
    </location>
</feature>
<keyword evidence="2" id="KW-0282">Flagellum</keyword>
<dbReference type="EMBL" id="AJWY01011408">
    <property type="protein sequence ID" value="EKC52835.1"/>
    <property type="molecule type" value="Genomic_DNA"/>
</dbReference>
<keyword evidence="2" id="KW-0969">Cilium</keyword>
<evidence type="ECO:0000313" key="2">
    <source>
        <dbReference type="EMBL" id="EKC52835.1"/>
    </source>
</evidence>
<accession>K1SGI7</accession>
<organism evidence="2">
    <name type="scientific">human gut metagenome</name>
    <dbReference type="NCBI Taxonomy" id="408170"/>
    <lineage>
        <taxon>unclassified sequences</taxon>
        <taxon>metagenomes</taxon>
        <taxon>organismal metagenomes</taxon>
    </lineage>
</organism>
<name>K1SGI7_9ZZZZ</name>
<proteinExistence type="predicted"/>